<dbReference type="AlphaFoldDB" id="K9UEL1"/>
<reference evidence="1 2" key="1">
    <citation type="submission" date="2012-05" db="EMBL/GenBank/DDBJ databases">
        <title>Finished chromosome of genome of Chamaesiphon sp. PCC 6605.</title>
        <authorList>
            <consortium name="US DOE Joint Genome Institute"/>
            <person name="Gugger M."/>
            <person name="Coursin T."/>
            <person name="Rippka R."/>
            <person name="Tandeau De Marsac N."/>
            <person name="Huntemann M."/>
            <person name="Wei C.-L."/>
            <person name="Han J."/>
            <person name="Detter J.C."/>
            <person name="Han C."/>
            <person name="Tapia R."/>
            <person name="Chen A."/>
            <person name="Kyrpides N."/>
            <person name="Mavromatis K."/>
            <person name="Markowitz V."/>
            <person name="Szeto E."/>
            <person name="Ivanova N."/>
            <person name="Pagani I."/>
            <person name="Pati A."/>
            <person name="Goodwin L."/>
            <person name="Nordberg H.P."/>
            <person name="Cantor M.N."/>
            <person name="Hua S.X."/>
            <person name="Woyke T."/>
            <person name="Kerfeld C.A."/>
        </authorList>
    </citation>
    <scope>NUCLEOTIDE SEQUENCE [LARGE SCALE GENOMIC DNA]</scope>
    <source>
        <strain evidence="2">ATCC 27169 / PCC 6605</strain>
    </source>
</reference>
<name>K9UEL1_CHAP6</name>
<dbReference type="HOGENOM" id="CLU_1977595_0_0_3"/>
<accession>K9UEL1</accession>
<keyword evidence="2" id="KW-1185">Reference proteome</keyword>
<evidence type="ECO:0000313" key="2">
    <source>
        <dbReference type="Proteomes" id="UP000010366"/>
    </source>
</evidence>
<protein>
    <submittedName>
        <fullName evidence="1">Uncharacterized protein</fullName>
    </submittedName>
</protein>
<proteinExistence type="predicted"/>
<dbReference type="KEGG" id="cmp:Cha6605_1726"/>
<evidence type="ECO:0000313" key="1">
    <source>
        <dbReference type="EMBL" id="AFY92851.1"/>
    </source>
</evidence>
<dbReference type="STRING" id="1173020.Cha6605_1726"/>
<dbReference type="EMBL" id="CP003600">
    <property type="protein sequence ID" value="AFY92851.1"/>
    <property type="molecule type" value="Genomic_DNA"/>
</dbReference>
<organism evidence="1 2">
    <name type="scientific">Chamaesiphon minutus (strain ATCC 27169 / PCC 6605)</name>
    <dbReference type="NCBI Taxonomy" id="1173020"/>
    <lineage>
        <taxon>Bacteria</taxon>
        <taxon>Bacillati</taxon>
        <taxon>Cyanobacteriota</taxon>
        <taxon>Cyanophyceae</taxon>
        <taxon>Gomontiellales</taxon>
        <taxon>Chamaesiphonaceae</taxon>
        <taxon>Chamaesiphon</taxon>
    </lineage>
</organism>
<sequence>MDRLSSKICQLAENLLIKGELIIWRRFSLGSLSTLDIEIAPICNQQSERIVVEKIIASSIVDSNAEEDGSTTYIVEVLAAICNVSSVEENNFMVVNGGSNNSYEHSVTFTIGHQPDNTFVLLDVML</sequence>
<gene>
    <name evidence="1" type="ORF">Cha6605_1726</name>
</gene>
<dbReference type="Proteomes" id="UP000010366">
    <property type="component" value="Chromosome"/>
</dbReference>
<dbReference type="RefSeq" id="WP_015159025.1">
    <property type="nucleotide sequence ID" value="NC_019697.1"/>
</dbReference>